<dbReference type="PANTHER" id="PTHR10534:SF2">
    <property type="entry name" value="PYRIDOXAL KINASE"/>
    <property type="match status" value="1"/>
</dbReference>
<keyword evidence="2" id="KW-0808">Transferase</keyword>
<dbReference type="InterPro" id="IPR029056">
    <property type="entry name" value="Ribokinase-like"/>
</dbReference>
<dbReference type="Pfam" id="PF08543">
    <property type="entry name" value="Phos_pyr_kin"/>
    <property type="match status" value="1"/>
</dbReference>
<sequence length="293" mass="31579">MLSSCIAVHDLSCHGKSSLTVIMPVLEAMGVEVSPLPTAILSTQTDGFSDYVFSDQTAVMKRVISHWEELGMTADAVYSGFLGSREQIGLVRQVIDTQKNKRTDSLVVIDPVLGDDGRLYGPMEDAMIPAMRELVTGADIVTPNMTEACLLCNVPWKKTWTEPEALEMVEMIHAFGPRNAVITGILLENDGGNHYGVAIFDGQDGGQHGKASLHVHERHPVSLPGSGDLFAALMCGFMLKRVSFSMAAHQAAGLTALAVRRTCEAGYGRRHGVAVALILPDVVDALRTDSCSW</sequence>
<feature type="domain" description="Pyridoxamine kinase/Phosphomethylpyrimidine kinase" evidence="6">
    <location>
        <begin position="26"/>
        <end position="268"/>
    </location>
</feature>
<evidence type="ECO:0000313" key="8">
    <source>
        <dbReference type="Proteomes" id="UP000007939"/>
    </source>
</evidence>
<evidence type="ECO:0000256" key="3">
    <source>
        <dbReference type="ARBA" id="ARBA00022741"/>
    </source>
</evidence>
<reference evidence="8" key="1">
    <citation type="submission" date="2011-04" db="EMBL/GenBank/DDBJ databases">
        <title>The complete genome of Spirochaeta coccoides DSM 17374.</title>
        <authorList>
            <person name="Lucas S."/>
            <person name="Copeland A."/>
            <person name="Lapidus A."/>
            <person name="Bruce D."/>
            <person name="Goodwin L."/>
            <person name="Pitluck S."/>
            <person name="Peters L."/>
            <person name="Kyrpides N."/>
            <person name="Mavromatis K."/>
            <person name="Pagani I."/>
            <person name="Ivanova N."/>
            <person name="Ovchinnikova G."/>
            <person name="Lu M."/>
            <person name="Detter J.C."/>
            <person name="Tapia R."/>
            <person name="Han C."/>
            <person name="Land M."/>
            <person name="Hauser L."/>
            <person name="Markowitz V."/>
            <person name="Cheng J.-F."/>
            <person name="Hugenholtz P."/>
            <person name="Woyke T."/>
            <person name="Wu D."/>
            <person name="Spring S."/>
            <person name="Schroeder M."/>
            <person name="Brambilla E."/>
            <person name="Klenk H.-P."/>
            <person name="Eisen J.A."/>
        </authorList>
    </citation>
    <scope>NUCLEOTIDE SEQUENCE [LARGE SCALE GENOMIC DNA]</scope>
    <source>
        <strain evidence="8">ATCC BAA-1237 / DSM 17374 / SPN1</strain>
    </source>
</reference>
<proteinExistence type="predicted"/>
<dbReference type="STRING" id="760011.Spico_1059"/>
<dbReference type="CDD" id="cd01173">
    <property type="entry name" value="pyridoxal_pyridoxamine_kinase"/>
    <property type="match status" value="1"/>
</dbReference>
<evidence type="ECO:0000259" key="6">
    <source>
        <dbReference type="Pfam" id="PF08543"/>
    </source>
</evidence>
<dbReference type="AlphaFoldDB" id="F4GK84"/>
<evidence type="ECO:0000256" key="2">
    <source>
        <dbReference type="ARBA" id="ARBA00022679"/>
    </source>
</evidence>
<dbReference type="SUPFAM" id="SSF53613">
    <property type="entry name" value="Ribokinase-like"/>
    <property type="match status" value="1"/>
</dbReference>
<dbReference type="GO" id="GO:0008478">
    <property type="term" value="F:pyridoxal kinase activity"/>
    <property type="evidence" value="ECO:0007669"/>
    <property type="project" value="UniProtKB-EC"/>
</dbReference>
<keyword evidence="3" id="KW-0547">Nucleotide-binding</keyword>
<evidence type="ECO:0000256" key="5">
    <source>
        <dbReference type="ARBA" id="ARBA00022840"/>
    </source>
</evidence>
<dbReference type="InterPro" id="IPR004625">
    <property type="entry name" value="PyrdxlKinase"/>
</dbReference>
<dbReference type="KEGG" id="scc:Spico_1059"/>
<evidence type="ECO:0000256" key="4">
    <source>
        <dbReference type="ARBA" id="ARBA00022777"/>
    </source>
</evidence>
<organism evidence="7 8">
    <name type="scientific">Parasphaerochaeta coccoides (strain ATCC BAA-1237 / DSM 17374 / SPN1)</name>
    <name type="common">Sphaerochaeta coccoides</name>
    <dbReference type="NCBI Taxonomy" id="760011"/>
    <lineage>
        <taxon>Bacteria</taxon>
        <taxon>Pseudomonadati</taxon>
        <taxon>Spirochaetota</taxon>
        <taxon>Spirochaetia</taxon>
        <taxon>Spirochaetales</taxon>
        <taxon>Sphaerochaetaceae</taxon>
        <taxon>Parasphaerochaeta</taxon>
    </lineage>
</organism>
<dbReference type="HOGENOM" id="CLU_046496_2_0_12"/>
<reference evidence="7 8" key="2">
    <citation type="journal article" date="2012" name="Stand. Genomic Sci.">
        <title>Complete genome sequence of the termite hindgut bacterium Spirochaeta coccoides type strain (SPN1(T)), reclassification in the genus Sphaerochaeta as Sphaerochaeta coccoides comb. nov. and emendations of the family Spirochaetaceae and the genus Sphaerochaeta.</title>
        <authorList>
            <person name="Abt B."/>
            <person name="Han C."/>
            <person name="Scheuner C."/>
            <person name="Lu M."/>
            <person name="Lapidus A."/>
            <person name="Nolan M."/>
            <person name="Lucas S."/>
            <person name="Hammon N."/>
            <person name="Deshpande S."/>
            <person name="Cheng J.F."/>
            <person name="Tapia R."/>
            <person name="Goodwin L.A."/>
            <person name="Pitluck S."/>
            <person name="Liolios K."/>
            <person name="Pagani I."/>
            <person name="Ivanova N."/>
            <person name="Mavromatis K."/>
            <person name="Mikhailova N."/>
            <person name="Huntemann M."/>
            <person name="Pati A."/>
            <person name="Chen A."/>
            <person name="Palaniappan K."/>
            <person name="Land M."/>
            <person name="Hauser L."/>
            <person name="Brambilla E.M."/>
            <person name="Rohde M."/>
            <person name="Spring S."/>
            <person name="Gronow S."/>
            <person name="Goker M."/>
            <person name="Woyke T."/>
            <person name="Bristow J."/>
            <person name="Eisen J.A."/>
            <person name="Markowitz V."/>
            <person name="Hugenholtz P."/>
            <person name="Kyrpides N.C."/>
            <person name="Klenk H.P."/>
            <person name="Detter J.C."/>
        </authorList>
    </citation>
    <scope>NUCLEOTIDE SEQUENCE [LARGE SCALE GENOMIC DNA]</scope>
    <source>
        <strain evidence="8">ATCC BAA-1237 / DSM 17374 / SPN1</strain>
    </source>
</reference>
<evidence type="ECO:0000256" key="1">
    <source>
        <dbReference type="ARBA" id="ARBA00012104"/>
    </source>
</evidence>
<dbReference type="NCBIfam" id="NF005491">
    <property type="entry name" value="PRK07105.1"/>
    <property type="match status" value="1"/>
</dbReference>
<dbReference type="EC" id="2.7.1.35" evidence="1"/>
<dbReference type="GO" id="GO:0005524">
    <property type="term" value="F:ATP binding"/>
    <property type="evidence" value="ECO:0007669"/>
    <property type="project" value="UniProtKB-KW"/>
</dbReference>
<dbReference type="Proteomes" id="UP000007939">
    <property type="component" value="Chromosome"/>
</dbReference>
<accession>F4GK84</accession>
<keyword evidence="8" id="KW-1185">Reference proteome</keyword>
<dbReference type="EMBL" id="CP002659">
    <property type="protein sequence ID" value="AEC02280.1"/>
    <property type="molecule type" value="Genomic_DNA"/>
</dbReference>
<name>F4GK84_PARC1</name>
<keyword evidence="5" id="KW-0067">ATP-binding</keyword>
<protein>
    <recommendedName>
        <fullName evidence="1">pyridoxal kinase</fullName>
        <ecNumber evidence="1">2.7.1.35</ecNumber>
    </recommendedName>
</protein>
<dbReference type="GO" id="GO:0005829">
    <property type="term" value="C:cytosol"/>
    <property type="evidence" value="ECO:0007669"/>
    <property type="project" value="TreeGrafter"/>
</dbReference>
<dbReference type="eggNOG" id="COG2240">
    <property type="taxonomic scope" value="Bacteria"/>
</dbReference>
<dbReference type="GO" id="GO:0009443">
    <property type="term" value="P:pyridoxal 5'-phosphate salvage"/>
    <property type="evidence" value="ECO:0007669"/>
    <property type="project" value="InterPro"/>
</dbReference>
<dbReference type="PANTHER" id="PTHR10534">
    <property type="entry name" value="PYRIDOXAL KINASE"/>
    <property type="match status" value="1"/>
</dbReference>
<evidence type="ECO:0000313" key="7">
    <source>
        <dbReference type="EMBL" id="AEC02280.1"/>
    </source>
</evidence>
<dbReference type="InterPro" id="IPR013749">
    <property type="entry name" value="PM/HMP-P_kinase-1"/>
</dbReference>
<dbReference type="Gene3D" id="3.40.1190.20">
    <property type="match status" value="1"/>
</dbReference>
<keyword evidence="4 7" id="KW-0418">Kinase</keyword>
<gene>
    <name evidence="7" type="ordered locus">Spico_1059</name>
</gene>